<evidence type="ECO:0000256" key="1">
    <source>
        <dbReference type="ARBA" id="ARBA00003408"/>
    </source>
</evidence>
<evidence type="ECO:0000256" key="3">
    <source>
        <dbReference type="ARBA" id="ARBA00010199"/>
    </source>
</evidence>
<feature type="transmembrane region" description="Helical" evidence="13">
    <location>
        <begin position="130"/>
        <end position="152"/>
    </location>
</feature>
<dbReference type="PANTHER" id="PTHR43298:SF2">
    <property type="entry name" value="FMN_FAD EXPORTER YEEO-RELATED"/>
    <property type="match status" value="1"/>
</dbReference>
<evidence type="ECO:0000256" key="6">
    <source>
        <dbReference type="ARBA" id="ARBA00022449"/>
    </source>
</evidence>
<sequence>MFCTKNNDFNELLKTMIPLVLSQLSLMGMNVMDATMSGHAGAVELAGVSMGTSLFMPIIASFTGILAAATPMIAQLLGRRREVYIPYVVRTGLVLGIILTLFFAIGYFLGISPIMIYLNLEPGVEHIARTYLLLMIINLLFQTLLFPLRALIDTVGSTATSMRLVLLALPINGLLNYLLIFGKWGVPRLGGIGAGVATVCTSLFMLLLFLFVVFRDKKYRASEIFERFEMRKTEWREYISIGVPNGLSILMEAGVFGFIIIFIAPFGTVSIGAHQSALSFCNLIYVLPMSCSMAMTILVGYEVGAQNFNRAKMLSRMGIRLTLTCAMITALSTVMGRFLIAGLYTESTEVLLLAGRFLLYGAGWQLFDAVAAPIQGILRGYKDTTIPFIMMLIAYWGVALPVGLFLDHVMGQGAISYWRGLDCGVGTSAILLLIRLYIIEKRYKII</sequence>
<dbReference type="PANTHER" id="PTHR43298">
    <property type="entry name" value="MULTIDRUG RESISTANCE PROTEIN NORM-RELATED"/>
    <property type="match status" value="1"/>
</dbReference>
<evidence type="ECO:0000313" key="15">
    <source>
        <dbReference type="EMBL" id="RID95092.1"/>
    </source>
</evidence>
<feature type="transmembrane region" description="Helical" evidence="13">
    <location>
        <begin position="321"/>
        <end position="344"/>
    </location>
</feature>
<feature type="transmembrane region" description="Helical" evidence="13">
    <location>
        <begin position="283"/>
        <end position="301"/>
    </location>
</feature>
<dbReference type="Pfam" id="PF01554">
    <property type="entry name" value="MatE"/>
    <property type="match status" value="2"/>
</dbReference>
<dbReference type="NCBIfam" id="TIGR00797">
    <property type="entry name" value="matE"/>
    <property type="match status" value="1"/>
</dbReference>
<feature type="transmembrane region" description="Helical" evidence="13">
    <location>
        <begin position="235"/>
        <end position="263"/>
    </location>
</feature>
<evidence type="ECO:0000256" key="7">
    <source>
        <dbReference type="ARBA" id="ARBA00022475"/>
    </source>
</evidence>
<dbReference type="InterPro" id="IPR048279">
    <property type="entry name" value="MdtK-like"/>
</dbReference>
<feature type="transmembrane region" description="Helical" evidence="13">
    <location>
        <begin position="418"/>
        <end position="438"/>
    </location>
</feature>
<feature type="transmembrane region" description="Helical" evidence="13">
    <location>
        <begin position="52"/>
        <end position="73"/>
    </location>
</feature>
<keyword evidence="5" id="KW-0813">Transport</keyword>
<evidence type="ECO:0000313" key="16">
    <source>
        <dbReference type="Proteomes" id="UP000094757"/>
    </source>
</evidence>
<dbReference type="GO" id="GO:0006811">
    <property type="term" value="P:monoatomic ion transport"/>
    <property type="evidence" value="ECO:0007669"/>
    <property type="project" value="UniProtKB-KW"/>
</dbReference>
<name>A0A1B3WFD4_9FIRM</name>
<accession>A0A1B3WFD4</accession>
<dbReference type="InterPro" id="IPR002528">
    <property type="entry name" value="MATE_fam"/>
</dbReference>
<dbReference type="CDD" id="cd13131">
    <property type="entry name" value="MATE_NorM_like"/>
    <property type="match status" value="1"/>
</dbReference>
<dbReference type="PIRSF" id="PIRSF006603">
    <property type="entry name" value="DinF"/>
    <property type="match status" value="1"/>
</dbReference>
<gene>
    <name evidence="14" type="ORF">BCB69_05050</name>
    <name evidence="15" type="ORF">DX915_04350</name>
</gene>
<dbReference type="InterPro" id="IPR050222">
    <property type="entry name" value="MATE_MdtK"/>
</dbReference>
<dbReference type="GO" id="GO:0005886">
    <property type="term" value="C:plasma membrane"/>
    <property type="evidence" value="ECO:0007669"/>
    <property type="project" value="UniProtKB-SubCell"/>
</dbReference>
<feature type="transmembrane region" description="Helical" evidence="13">
    <location>
        <begin position="12"/>
        <end position="32"/>
    </location>
</feature>
<evidence type="ECO:0000256" key="11">
    <source>
        <dbReference type="ARBA" id="ARBA00023136"/>
    </source>
</evidence>
<feature type="transmembrane region" description="Helical" evidence="13">
    <location>
        <begin position="164"/>
        <end position="186"/>
    </location>
</feature>
<evidence type="ECO:0000256" key="5">
    <source>
        <dbReference type="ARBA" id="ARBA00022448"/>
    </source>
</evidence>
<feature type="transmembrane region" description="Helical" evidence="13">
    <location>
        <begin position="350"/>
        <end position="374"/>
    </location>
</feature>
<dbReference type="Proteomes" id="UP000266262">
    <property type="component" value="Unassembled WGS sequence"/>
</dbReference>
<dbReference type="Proteomes" id="UP000094757">
    <property type="component" value="Chromosome"/>
</dbReference>
<feature type="transmembrane region" description="Helical" evidence="13">
    <location>
        <begin position="93"/>
        <end position="118"/>
    </location>
</feature>
<evidence type="ECO:0000256" key="9">
    <source>
        <dbReference type="ARBA" id="ARBA00022989"/>
    </source>
</evidence>
<evidence type="ECO:0000256" key="2">
    <source>
        <dbReference type="ARBA" id="ARBA00004651"/>
    </source>
</evidence>
<evidence type="ECO:0000313" key="14">
    <source>
        <dbReference type="EMBL" id="AOH39667.1"/>
    </source>
</evidence>
<proteinExistence type="inferred from homology"/>
<reference evidence="16" key="1">
    <citation type="submission" date="2016-08" db="EMBL/GenBank/DDBJ databases">
        <authorList>
            <person name="Holder M.E."/>
            <person name="Ajami N.J."/>
            <person name="Petrosino J.F."/>
        </authorList>
    </citation>
    <scope>NUCLEOTIDE SEQUENCE [LARGE SCALE GENOMIC DNA]</scope>
    <source>
        <strain evidence="16">F0677</strain>
    </source>
</reference>
<keyword evidence="8 13" id="KW-0812">Transmembrane</keyword>
<keyword evidence="7" id="KW-1003">Cell membrane</keyword>
<keyword evidence="17" id="KW-1185">Reference proteome</keyword>
<evidence type="ECO:0000256" key="4">
    <source>
        <dbReference type="ARBA" id="ARBA00020268"/>
    </source>
</evidence>
<comment type="function">
    <text evidence="1">Multidrug efflux pump.</text>
</comment>
<dbReference type="STRING" id="39950.BCB69_05050"/>
<keyword evidence="10" id="KW-0406">Ion transport</keyword>
<reference evidence="14" key="2">
    <citation type="submission" date="2016-08" db="EMBL/GenBank/DDBJ databases">
        <authorList>
            <person name="Seilhamer J.J."/>
        </authorList>
    </citation>
    <scope>NUCLEOTIDE SEQUENCE [LARGE SCALE GENOMIC DNA]</scope>
    <source>
        <strain evidence="14">F0677</strain>
    </source>
</reference>
<evidence type="ECO:0000256" key="13">
    <source>
        <dbReference type="SAM" id="Phobius"/>
    </source>
</evidence>
<feature type="transmembrane region" description="Helical" evidence="13">
    <location>
        <begin position="192"/>
        <end position="214"/>
    </location>
</feature>
<evidence type="ECO:0000313" key="17">
    <source>
        <dbReference type="Proteomes" id="UP000266262"/>
    </source>
</evidence>
<dbReference type="KEGG" id="dpn:BCB69_05050"/>
<keyword evidence="6" id="KW-0050">Antiport</keyword>
<dbReference type="GO" id="GO:0015297">
    <property type="term" value="F:antiporter activity"/>
    <property type="evidence" value="ECO:0007669"/>
    <property type="project" value="UniProtKB-KW"/>
</dbReference>
<dbReference type="EMBL" id="QWKU01000001">
    <property type="protein sequence ID" value="RID95092.1"/>
    <property type="molecule type" value="Genomic_DNA"/>
</dbReference>
<dbReference type="EMBL" id="CP017037">
    <property type="protein sequence ID" value="AOH39667.1"/>
    <property type="molecule type" value="Genomic_DNA"/>
</dbReference>
<evidence type="ECO:0000256" key="10">
    <source>
        <dbReference type="ARBA" id="ARBA00023065"/>
    </source>
</evidence>
<dbReference type="GO" id="GO:0042910">
    <property type="term" value="F:xenobiotic transmembrane transporter activity"/>
    <property type="evidence" value="ECO:0007669"/>
    <property type="project" value="InterPro"/>
</dbReference>
<feature type="transmembrane region" description="Helical" evidence="13">
    <location>
        <begin position="386"/>
        <end position="406"/>
    </location>
</feature>
<comment type="similarity">
    <text evidence="3">Belongs to the multi antimicrobial extrusion (MATE) (TC 2.A.66.1) family.</text>
</comment>
<protein>
    <recommendedName>
        <fullName evidence="4">Probable multidrug resistance protein NorM</fullName>
    </recommendedName>
    <alternativeName>
        <fullName evidence="12">Multidrug-efflux transporter</fullName>
    </alternativeName>
</protein>
<dbReference type="OrthoDB" id="9780160at2"/>
<organism evidence="14 16">
    <name type="scientific">Dialister pneumosintes</name>
    <dbReference type="NCBI Taxonomy" id="39950"/>
    <lineage>
        <taxon>Bacteria</taxon>
        <taxon>Bacillati</taxon>
        <taxon>Bacillota</taxon>
        <taxon>Negativicutes</taxon>
        <taxon>Veillonellales</taxon>
        <taxon>Veillonellaceae</taxon>
        <taxon>Dialister</taxon>
    </lineage>
</organism>
<keyword evidence="9 13" id="KW-1133">Transmembrane helix</keyword>
<evidence type="ECO:0000256" key="12">
    <source>
        <dbReference type="ARBA" id="ARBA00031636"/>
    </source>
</evidence>
<comment type="subcellular location">
    <subcellularLocation>
        <location evidence="2">Cell membrane</location>
        <topology evidence="2">Multi-pass membrane protein</topology>
    </subcellularLocation>
</comment>
<keyword evidence="11 13" id="KW-0472">Membrane</keyword>
<evidence type="ECO:0000256" key="8">
    <source>
        <dbReference type="ARBA" id="ARBA00022692"/>
    </source>
</evidence>
<reference evidence="15 17" key="3">
    <citation type="submission" date="2018-08" db="EMBL/GenBank/DDBJ databases">
        <title>Draft genome sequence of Dialister pneumosintes KCOM 1685.</title>
        <authorList>
            <person name="Kook J.-K."/>
            <person name="Park S.-N."/>
            <person name="Lim Y.K."/>
        </authorList>
    </citation>
    <scope>NUCLEOTIDE SEQUENCE [LARGE SCALE GENOMIC DNA]</scope>
    <source>
        <strain evidence="15 17">KCOM 1685</strain>
    </source>
</reference>
<dbReference type="AlphaFoldDB" id="A0A1B3WFD4"/>